<accession>A0ABP9JPD9</accession>
<dbReference type="Pfam" id="PF07905">
    <property type="entry name" value="PucR"/>
    <property type="match status" value="1"/>
</dbReference>
<dbReference type="EMBL" id="BAABKB010000048">
    <property type="protein sequence ID" value="GAA5038355.1"/>
    <property type="molecule type" value="Genomic_DNA"/>
</dbReference>
<proteinExistence type="predicted"/>
<dbReference type="Gene3D" id="1.10.10.2840">
    <property type="entry name" value="PucR C-terminal helix-turn-helix domain"/>
    <property type="match status" value="1"/>
</dbReference>
<gene>
    <name evidence="3" type="ORF">GCM10023335_87480</name>
</gene>
<comment type="caution">
    <text evidence="3">The sequence shown here is derived from an EMBL/GenBank/DDBJ whole genome shotgun (WGS) entry which is preliminary data.</text>
</comment>
<dbReference type="Pfam" id="PF13556">
    <property type="entry name" value="HTH_30"/>
    <property type="match status" value="1"/>
</dbReference>
<name>A0ABP9JPD9_9ACTN</name>
<feature type="domain" description="Purine catabolism PurC-like" evidence="1">
    <location>
        <begin position="9"/>
        <end position="126"/>
    </location>
</feature>
<organism evidence="3 4">
    <name type="scientific">Streptomyces siamensis</name>
    <dbReference type="NCBI Taxonomy" id="1274986"/>
    <lineage>
        <taxon>Bacteria</taxon>
        <taxon>Bacillati</taxon>
        <taxon>Actinomycetota</taxon>
        <taxon>Actinomycetes</taxon>
        <taxon>Kitasatosporales</taxon>
        <taxon>Streptomycetaceae</taxon>
        <taxon>Streptomyces</taxon>
    </lineage>
</organism>
<dbReference type="InterPro" id="IPR042070">
    <property type="entry name" value="PucR_C-HTH_sf"/>
</dbReference>
<keyword evidence="4" id="KW-1185">Reference proteome</keyword>
<dbReference type="InterPro" id="IPR051448">
    <property type="entry name" value="CdaR-like_regulators"/>
</dbReference>
<dbReference type="InterPro" id="IPR012914">
    <property type="entry name" value="PucR_dom"/>
</dbReference>
<protein>
    <submittedName>
        <fullName evidence="3">PucR family transcriptional regulator</fullName>
    </submittedName>
</protein>
<dbReference type="RefSeq" id="WP_345658556.1">
    <property type="nucleotide sequence ID" value="NZ_BAABKB010000048.1"/>
</dbReference>
<sequence>MPPTLASLVHHSALKLTVRAGEDRLDVPVRWAHVSELSDPVPYMEGGELLLITALKLDAEDPEAMRRYVKRLVGAGVVGLGFAVGVNYEEIPKALVDAAEEEGLPLLEVPRRTPFLAISKAVSAAIAADQYRAVTAGFAAQRELTKQALSDGPEGLLAALAGQVDGWAALYDASGAVVATAPEWAGRRAARLTPDVERLRERPAPASSVVGGDDRVELHSLGTGRRPRAALAVGTAAALGTAERYAVHSAIALLTLTTERSRSLHAAEQRIGAAVLRMLLAGEPDHARAVAGDLYGELLDAPFRLILAESASASAARAHADGHARVGAAAPAQTAVTVPDTHGDPLGGLAEIVESAAARSGESVLVVPDGERLVVLAVDGGAAVASCGEYAAALEASRAAVREQPAGDEDELVVGLSAPAGPIAATAAYKQAEQALSVARRRGRFLVEHEELAAGSVLPLLADDAVRAFADGLLRALHEHDATGRGDLVASLRAWLSRHGQWDAAAADLGVHRHTLRYRMRRVEEILGRSLDDPDVRMELWLALKATSAPGE</sequence>
<evidence type="ECO:0000259" key="2">
    <source>
        <dbReference type="Pfam" id="PF13556"/>
    </source>
</evidence>
<dbReference type="PANTHER" id="PTHR33744">
    <property type="entry name" value="CARBOHYDRATE DIACID REGULATOR"/>
    <property type="match status" value="1"/>
</dbReference>
<evidence type="ECO:0000259" key="1">
    <source>
        <dbReference type="Pfam" id="PF07905"/>
    </source>
</evidence>
<dbReference type="PANTHER" id="PTHR33744:SF1">
    <property type="entry name" value="DNA-BINDING TRANSCRIPTIONAL ACTIVATOR ADER"/>
    <property type="match status" value="1"/>
</dbReference>
<dbReference type="Proteomes" id="UP001501759">
    <property type="component" value="Unassembled WGS sequence"/>
</dbReference>
<evidence type="ECO:0000313" key="3">
    <source>
        <dbReference type="EMBL" id="GAA5038355.1"/>
    </source>
</evidence>
<dbReference type="InterPro" id="IPR025736">
    <property type="entry name" value="PucR_C-HTH_dom"/>
</dbReference>
<evidence type="ECO:0000313" key="4">
    <source>
        <dbReference type="Proteomes" id="UP001501759"/>
    </source>
</evidence>
<reference evidence="4" key="1">
    <citation type="journal article" date="2019" name="Int. J. Syst. Evol. Microbiol.">
        <title>The Global Catalogue of Microorganisms (GCM) 10K type strain sequencing project: providing services to taxonomists for standard genome sequencing and annotation.</title>
        <authorList>
            <consortium name="The Broad Institute Genomics Platform"/>
            <consortium name="The Broad Institute Genome Sequencing Center for Infectious Disease"/>
            <person name="Wu L."/>
            <person name="Ma J."/>
        </authorList>
    </citation>
    <scope>NUCLEOTIDE SEQUENCE [LARGE SCALE GENOMIC DNA]</scope>
    <source>
        <strain evidence="4">JCM 18409</strain>
    </source>
</reference>
<feature type="domain" description="PucR C-terminal helix-turn-helix" evidence="2">
    <location>
        <begin position="488"/>
        <end position="546"/>
    </location>
</feature>